<dbReference type="Proteomes" id="UP001066276">
    <property type="component" value="Chromosome 3_2"/>
</dbReference>
<sequence>MVRSGVRINSADFVVNGLIDQVFVDGVVIDGVCVPTDGVIIVVFEVVIVDEVVFVGRVVVDNVIVVFLILIYICIENDFDSVAVVDEVFVVVINGGGVPADGVVIINKVVVIDRVVLEDMIVVVNVLIFIGVDNDFDGDAVVYKGFTVSLCLIEAGSEKDLEGFKAKAKDGGGFRFYLRGAAACLSLFEEPFEDT</sequence>
<gene>
    <name evidence="1" type="ORF">NDU88_007036</name>
</gene>
<comment type="caution">
    <text evidence="1">The sequence shown here is derived from an EMBL/GenBank/DDBJ whole genome shotgun (WGS) entry which is preliminary data.</text>
</comment>
<accession>A0AAV7TYQ3</accession>
<evidence type="ECO:0000313" key="1">
    <source>
        <dbReference type="EMBL" id="KAJ1181837.1"/>
    </source>
</evidence>
<dbReference type="EMBL" id="JANPWB010000006">
    <property type="protein sequence ID" value="KAJ1181837.1"/>
    <property type="molecule type" value="Genomic_DNA"/>
</dbReference>
<reference evidence="1" key="1">
    <citation type="journal article" date="2022" name="bioRxiv">
        <title>Sequencing and chromosome-scale assembly of the giantPleurodeles waltlgenome.</title>
        <authorList>
            <person name="Brown T."/>
            <person name="Elewa A."/>
            <person name="Iarovenko S."/>
            <person name="Subramanian E."/>
            <person name="Araus A.J."/>
            <person name="Petzold A."/>
            <person name="Susuki M."/>
            <person name="Suzuki K.-i.T."/>
            <person name="Hayashi T."/>
            <person name="Toyoda A."/>
            <person name="Oliveira C."/>
            <person name="Osipova E."/>
            <person name="Leigh N.D."/>
            <person name="Simon A."/>
            <person name="Yun M.H."/>
        </authorList>
    </citation>
    <scope>NUCLEOTIDE SEQUENCE</scope>
    <source>
        <strain evidence="1">20211129_DDA</strain>
        <tissue evidence="1">Liver</tissue>
    </source>
</reference>
<keyword evidence="2" id="KW-1185">Reference proteome</keyword>
<dbReference type="AlphaFoldDB" id="A0AAV7TYQ3"/>
<proteinExistence type="predicted"/>
<protein>
    <submittedName>
        <fullName evidence="1">Uncharacterized protein</fullName>
    </submittedName>
</protein>
<name>A0AAV7TYQ3_PLEWA</name>
<organism evidence="1 2">
    <name type="scientific">Pleurodeles waltl</name>
    <name type="common">Iberian ribbed newt</name>
    <dbReference type="NCBI Taxonomy" id="8319"/>
    <lineage>
        <taxon>Eukaryota</taxon>
        <taxon>Metazoa</taxon>
        <taxon>Chordata</taxon>
        <taxon>Craniata</taxon>
        <taxon>Vertebrata</taxon>
        <taxon>Euteleostomi</taxon>
        <taxon>Amphibia</taxon>
        <taxon>Batrachia</taxon>
        <taxon>Caudata</taxon>
        <taxon>Salamandroidea</taxon>
        <taxon>Salamandridae</taxon>
        <taxon>Pleurodelinae</taxon>
        <taxon>Pleurodeles</taxon>
    </lineage>
</organism>
<evidence type="ECO:0000313" key="2">
    <source>
        <dbReference type="Proteomes" id="UP001066276"/>
    </source>
</evidence>